<reference evidence="2 3" key="1">
    <citation type="journal article" date="2014" name="Genome Announc.">
        <title>Draft Genome Sequence of Streptomyces fradiae ATCC 19609, a Strain Highly Sensitive to Antibiotics.</title>
        <authorList>
            <person name="Bekker O.B."/>
            <person name="Klimina K.M."/>
            <person name="Vatlin A.A."/>
            <person name="Zakharevich N.V."/>
            <person name="Kasianov A.S."/>
            <person name="Danilenko V.N."/>
        </authorList>
    </citation>
    <scope>NUCLEOTIDE SEQUENCE [LARGE SCALE GENOMIC DNA]</scope>
    <source>
        <strain evidence="2 3">ATCC 19609</strain>
    </source>
</reference>
<dbReference type="EMBL" id="JNAD02000010">
    <property type="protein sequence ID" value="RKM93627.1"/>
    <property type="molecule type" value="Genomic_DNA"/>
</dbReference>
<feature type="transmembrane region" description="Helical" evidence="1">
    <location>
        <begin position="21"/>
        <end position="46"/>
    </location>
</feature>
<dbReference type="RefSeq" id="WP_043462615.1">
    <property type="nucleotide sequence ID" value="NZ_CP134822.1"/>
</dbReference>
<evidence type="ECO:0008006" key="4">
    <source>
        <dbReference type="Google" id="ProtNLM"/>
    </source>
</evidence>
<sequence>MTHLRTSAPGRERLRPRRSAARADLLTAAAAALFVAAVAVAGILIQRSVDVLYVEWPPLYAHWMPHAGPGTVAAPAVAAAVIAYGPVLARRLPWRRLLLLTWAASLAWTLSLALIDGWRRGVAGRLTAKHEYLLAVDRIAADPAAAVRTFTDHILLTSPDYWPAHVAGHPPGAVLTFVGLDRVGLGGGAWAAVWVLIAGSSAAAAVLVTLRAVAGERWARRAAPFAVLAPAAVWAGVSADAYFSAVAAWGIALLALASRPAARRPAATALAAGLLLGLTVHLSYGLVLMVIPAAAVLLHGRTVRPLLPALAGVAAVTAAFTAAGFWWYEGYDLLVTRYYQGVARIRPYSYWFFGNLANAVVIAGAASVAGLRRALAGTAETARRLRSGRSLDACGVVLLALAGLCMIAAADLSGMSKAETERIWLPFALWLLPAAALLPARHHRRWLVLQAATALFLNHVLLTGW</sequence>
<feature type="transmembrane region" description="Helical" evidence="1">
    <location>
        <begin position="348"/>
        <end position="371"/>
    </location>
</feature>
<keyword evidence="1" id="KW-1133">Transmembrane helix</keyword>
<dbReference type="AlphaFoldDB" id="A0A420UZR9"/>
<dbReference type="Proteomes" id="UP000028058">
    <property type="component" value="Unassembled WGS sequence"/>
</dbReference>
<protein>
    <recommendedName>
        <fullName evidence="4">Integral membrane protein</fullName>
    </recommendedName>
</protein>
<feature type="transmembrane region" description="Helical" evidence="1">
    <location>
        <begin position="269"/>
        <end position="298"/>
    </location>
</feature>
<feature type="transmembrane region" description="Helical" evidence="1">
    <location>
        <begin position="391"/>
        <end position="410"/>
    </location>
</feature>
<feature type="transmembrane region" description="Helical" evidence="1">
    <location>
        <begin position="225"/>
        <end position="257"/>
    </location>
</feature>
<feature type="transmembrane region" description="Helical" evidence="1">
    <location>
        <begin position="66"/>
        <end position="85"/>
    </location>
</feature>
<organism evidence="2 3">
    <name type="scientific">Streptomyces xinghaiensis</name>
    <dbReference type="NCBI Taxonomy" id="1038928"/>
    <lineage>
        <taxon>Bacteria</taxon>
        <taxon>Bacillati</taxon>
        <taxon>Actinomycetota</taxon>
        <taxon>Actinomycetes</taxon>
        <taxon>Kitasatosporales</taxon>
        <taxon>Streptomycetaceae</taxon>
        <taxon>Streptomyces</taxon>
    </lineage>
</organism>
<comment type="caution">
    <text evidence="2">The sequence shown here is derived from an EMBL/GenBank/DDBJ whole genome shotgun (WGS) entry which is preliminary data.</text>
</comment>
<keyword evidence="1" id="KW-0812">Transmembrane</keyword>
<feature type="transmembrane region" description="Helical" evidence="1">
    <location>
        <begin position="97"/>
        <end position="115"/>
    </location>
</feature>
<evidence type="ECO:0000313" key="2">
    <source>
        <dbReference type="EMBL" id="RKM93627.1"/>
    </source>
</evidence>
<feature type="transmembrane region" description="Helical" evidence="1">
    <location>
        <begin position="189"/>
        <end position="213"/>
    </location>
</feature>
<evidence type="ECO:0000256" key="1">
    <source>
        <dbReference type="SAM" id="Phobius"/>
    </source>
</evidence>
<keyword evidence="3" id="KW-1185">Reference proteome</keyword>
<feature type="transmembrane region" description="Helical" evidence="1">
    <location>
        <begin position="305"/>
        <end position="328"/>
    </location>
</feature>
<keyword evidence="1" id="KW-0472">Membrane</keyword>
<name>A0A420UZR9_9ACTN</name>
<feature type="transmembrane region" description="Helical" evidence="1">
    <location>
        <begin position="422"/>
        <end position="440"/>
    </location>
</feature>
<proteinExistence type="predicted"/>
<accession>A0A420UZR9</accession>
<gene>
    <name evidence="2" type="ORF">SFRA_020865</name>
</gene>
<dbReference type="OrthoDB" id="5242248at2"/>
<evidence type="ECO:0000313" key="3">
    <source>
        <dbReference type="Proteomes" id="UP000028058"/>
    </source>
</evidence>